<protein>
    <submittedName>
        <fullName evidence="2">OLC1v1014630C1</fullName>
    </submittedName>
</protein>
<organism evidence="2 3">
    <name type="scientific">Oldenlandia corymbosa var. corymbosa</name>
    <dbReference type="NCBI Taxonomy" id="529605"/>
    <lineage>
        <taxon>Eukaryota</taxon>
        <taxon>Viridiplantae</taxon>
        <taxon>Streptophyta</taxon>
        <taxon>Embryophyta</taxon>
        <taxon>Tracheophyta</taxon>
        <taxon>Spermatophyta</taxon>
        <taxon>Magnoliopsida</taxon>
        <taxon>eudicotyledons</taxon>
        <taxon>Gunneridae</taxon>
        <taxon>Pentapetalae</taxon>
        <taxon>asterids</taxon>
        <taxon>lamiids</taxon>
        <taxon>Gentianales</taxon>
        <taxon>Rubiaceae</taxon>
        <taxon>Rubioideae</taxon>
        <taxon>Spermacoceae</taxon>
        <taxon>Hedyotis-Oldenlandia complex</taxon>
        <taxon>Oldenlandia</taxon>
    </lineage>
</organism>
<dbReference type="Pfam" id="PF07647">
    <property type="entry name" value="SAM_2"/>
    <property type="match status" value="1"/>
</dbReference>
<evidence type="ECO:0000313" key="2">
    <source>
        <dbReference type="EMBL" id="CAI9113925.1"/>
    </source>
</evidence>
<dbReference type="Proteomes" id="UP001161247">
    <property type="component" value="Chromosome 7"/>
</dbReference>
<keyword evidence="3" id="KW-1185">Reference proteome</keyword>
<dbReference type="CDD" id="cd09487">
    <property type="entry name" value="SAM_superfamily"/>
    <property type="match status" value="1"/>
</dbReference>
<dbReference type="Gene3D" id="1.10.150.50">
    <property type="entry name" value="Transcription Factor, Ets-1"/>
    <property type="match status" value="1"/>
</dbReference>
<dbReference type="InterPro" id="IPR001660">
    <property type="entry name" value="SAM"/>
</dbReference>
<dbReference type="PANTHER" id="PTHR33915">
    <property type="entry name" value="OSJNBA0033G05.11 PROTEIN"/>
    <property type="match status" value="1"/>
</dbReference>
<evidence type="ECO:0000313" key="3">
    <source>
        <dbReference type="Proteomes" id="UP001161247"/>
    </source>
</evidence>
<name>A0AAV1E168_OLDCO</name>
<dbReference type="AlphaFoldDB" id="A0AAV1E168"/>
<feature type="domain" description="SAM" evidence="1">
    <location>
        <begin position="23"/>
        <end position="58"/>
    </location>
</feature>
<evidence type="ECO:0000259" key="1">
    <source>
        <dbReference type="Pfam" id="PF07647"/>
    </source>
</evidence>
<gene>
    <name evidence="2" type="ORF">OLC1_LOCUS20829</name>
</gene>
<proteinExistence type="predicted"/>
<accession>A0AAV1E168</accession>
<dbReference type="InterPro" id="IPR013761">
    <property type="entry name" value="SAM/pointed_sf"/>
</dbReference>
<dbReference type="EMBL" id="OX459124">
    <property type="protein sequence ID" value="CAI9113925.1"/>
    <property type="molecule type" value="Genomic_DNA"/>
</dbReference>
<reference evidence="2" key="1">
    <citation type="submission" date="2023-03" db="EMBL/GenBank/DDBJ databases">
        <authorList>
            <person name="Julca I."/>
        </authorList>
    </citation>
    <scope>NUCLEOTIDE SEQUENCE</scope>
</reference>
<sequence>MDWFSWLSKTTLDPSLVYEYGLAFSHNELEEDDIAYFNHEFLQSMGISIAKHRLEILKLAKKDHKLGIIINNNNIPHAVSRLIGAIRKTKKNFTKYIGKWVHREDSSSALALVPTKRGYSTSSRWKNAMVKRNKRLNLVGAANGNGGNKQSNLNNSYSSRLLLTNGSPMVMPSSRIDSFSSPVVYDSFKVIGDEKMMMDDGAAEDHEEYWSPAFEEVKWDSMFHNLKPT</sequence>
<dbReference type="SUPFAM" id="SSF47769">
    <property type="entry name" value="SAM/Pointed domain"/>
    <property type="match status" value="1"/>
</dbReference>
<dbReference type="PANTHER" id="PTHR33915:SF1">
    <property type="entry name" value="OS04G0644100 PROTEIN"/>
    <property type="match status" value="1"/>
</dbReference>